<keyword evidence="4" id="KW-0106">Calcium</keyword>
<feature type="domain" description="Sulfatase N-terminal" evidence="6">
    <location>
        <begin position="49"/>
        <end position="458"/>
    </location>
</feature>
<evidence type="ECO:0000256" key="1">
    <source>
        <dbReference type="ARBA" id="ARBA00008779"/>
    </source>
</evidence>
<dbReference type="Proteomes" id="UP001302477">
    <property type="component" value="Chromosome"/>
</dbReference>
<evidence type="ECO:0000256" key="4">
    <source>
        <dbReference type="ARBA" id="ARBA00022837"/>
    </source>
</evidence>
<dbReference type="PROSITE" id="PS51257">
    <property type="entry name" value="PROKAR_LIPOPROTEIN"/>
    <property type="match status" value="1"/>
</dbReference>
<evidence type="ECO:0000313" key="8">
    <source>
        <dbReference type="Proteomes" id="UP001302477"/>
    </source>
</evidence>
<dbReference type="InterPro" id="IPR017850">
    <property type="entry name" value="Alkaline_phosphatase_core_sf"/>
</dbReference>
<comment type="similarity">
    <text evidence="1">Belongs to the sulfatase family.</text>
</comment>
<dbReference type="AlphaFoldDB" id="A0AAU0N603"/>
<dbReference type="SUPFAM" id="SSF53649">
    <property type="entry name" value="Alkaline phosphatase-like"/>
    <property type="match status" value="1"/>
</dbReference>
<accession>A0AAU0N603</accession>
<proteinExistence type="inferred from homology"/>
<keyword evidence="2" id="KW-0479">Metal-binding</keyword>
<evidence type="ECO:0000313" key="7">
    <source>
        <dbReference type="EMBL" id="WOX07011.1"/>
    </source>
</evidence>
<dbReference type="KEGG" id="mpaf:R5R33_07730"/>
<evidence type="ECO:0000256" key="3">
    <source>
        <dbReference type="ARBA" id="ARBA00022801"/>
    </source>
</evidence>
<name>A0AAU0N603_9GAMM</name>
<dbReference type="PANTHER" id="PTHR42693">
    <property type="entry name" value="ARYLSULFATASE FAMILY MEMBER"/>
    <property type="match status" value="1"/>
</dbReference>
<dbReference type="EMBL" id="CP137555">
    <property type="protein sequence ID" value="WOX07011.1"/>
    <property type="molecule type" value="Genomic_DNA"/>
</dbReference>
<dbReference type="CDD" id="cd16025">
    <property type="entry name" value="PAS_like"/>
    <property type="match status" value="1"/>
</dbReference>
<gene>
    <name evidence="7" type="ORF">R5R33_07730</name>
</gene>
<keyword evidence="5" id="KW-0732">Signal</keyword>
<dbReference type="InterPro" id="IPR000917">
    <property type="entry name" value="Sulfatase_N"/>
</dbReference>
<sequence length="574" mass="63679">MVRCTFPKFLSIAAGAALLACGAGCDAPNEIQPEIFQPQKSAEEVKNKPNILVIVADDLGFTDLGSFGGEISTPTLDELANSGTRFSQFHAGPMCSVTRAMLLTGVDNHIVGLGAFNQATVARNQKGLAGYEGYLNKSAASMSEIFSSAGYNTYIAGKWHLGTSVENSPPAHKFTRSFVLTDGGAGQFNALPAEPFSRRAGFREDGIAVDLPDDFYSSDFYAEKMIEYIKLDLEENRPFLGYLAYTAPHWPLQAKQETIKKYEHQYLEGYDRIAASRRDRALRLGIIEKDAQPAPYHGDEIVPWSALSDQEKRYEAKRMAVYAAMIDDLDFATSKVINFLKDIGQLDNTIVVFLSDNGAEGHTVDTIVPLVRLFTLFGEECCDNSYENIGNADSFIGLGPMWAQASIGAHRLYKGFPTQGGVIAPAFIYYPRLKGPTIYHAPLSVKDILPTLMELAGIQDHGAEFDGRPVHPIEGRSFVSNLSSHSETNDNEFTMGWEVFGKQAIRVGDWKLVKLPDPYGDDEWQLFDLQSDPAEMEDLSERYPEKLSSMKVSWEKYQQSSNIILPEGPWWLEY</sequence>
<dbReference type="Pfam" id="PF00884">
    <property type="entry name" value="Sulfatase"/>
    <property type="match status" value="1"/>
</dbReference>
<dbReference type="PANTHER" id="PTHR42693:SF33">
    <property type="entry name" value="ARYLSULFATASE"/>
    <property type="match status" value="1"/>
</dbReference>
<dbReference type="InterPro" id="IPR024607">
    <property type="entry name" value="Sulfatase_CS"/>
</dbReference>
<dbReference type="Gene3D" id="3.40.720.10">
    <property type="entry name" value="Alkaline Phosphatase, subunit A"/>
    <property type="match status" value="1"/>
</dbReference>
<feature type="chain" id="PRO_5043445730" evidence="5">
    <location>
        <begin position="20"/>
        <end position="574"/>
    </location>
</feature>
<keyword evidence="3 7" id="KW-0378">Hydrolase</keyword>
<dbReference type="Gene3D" id="3.30.1120.10">
    <property type="match status" value="1"/>
</dbReference>
<dbReference type="EC" id="3.1.6.-" evidence="7"/>
<feature type="signal peptide" evidence="5">
    <location>
        <begin position="1"/>
        <end position="19"/>
    </location>
</feature>
<evidence type="ECO:0000259" key="6">
    <source>
        <dbReference type="Pfam" id="PF00884"/>
    </source>
</evidence>
<organism evidence="7 8">
    <name type="scientific">Microbulbifer pacificus</name>
    <dbReference type="NCBI Taxonomy" id="407164"/>
    <lineage>
        <taxon>Bacteria</taxon>
        <taxon>Pseudomonadati</taxon>
        <taxon>Pseudomonadota</taxon>
        <taxon>Gammaproteobacteria</taxon>
        <taxon>Cellvibrionales</taxon>
        <taxon>Microbulbiferaceae</taxon>
        <taxon>Microbulbifer</taxon>
    </lineage>
</organism>
<dbReference type="GO" id="GO:0004065">
    <property type="term" value="F:arylsulfatase activity"/>
    <property type="evidence" value="ECO:0007669"/>
    <property type="project" value="TreeGrafter"/>
</dbReference>
<dbReference type="GO" id="GO:0046872">
    <property type="term" value="F:metal ion binding"/>
    <property type="evidence" value="ECO:0007669"/>
    <property type="project" value="UniProtKB-KW"/>
</dbReference>
<evidence type="ECO:0000256" key="5">
    <source>
        <dbReference type="SAM" id="SignalP"/>
    </source>
</evidence>
<protein>
    <submittedName>
        <fullName evidence="7">Arylsulfatase</fullName>
        <ecNumber evidence="7">3.1.6.-</ecNumber>
    </submittedName>
</protein>
<dbReference type="PROSITE" id="PS00149">
    <property type="entry name" value="SULFATASE_2"/>
    <property type="match status" value="1"/>
</dbReference>
<dbReference type="InterPro" id="IPR050738">
    <property type="entry name" value="Sulfatase"/>
</dbReference>
<dbReference type="RefSeq" id="WP_318955444.1">
    <property type="nucleotide sequence ID" value="NZ_CP137555.1"/>
</dbReference>
<keyword evidence="8" id="KW-1185">Reference proteome</keyword>
<reference evidence="7 8" key="1">
    <citation type="submission" date="2023-10" db="EMBL/GenBank/DDBJ databases">
        <title>Description of Microbulbifer bruguierae sp. nov., isolated from the sediments of mangrove plant Bruguiera sexangula and comparative genomic analyses of the genus Microbulbifer.</title>
        <authorList>
            <person name="Long M."/>
        </authorList>
    </citation>
    <scope>NUCLEOTIDE SEQUENCE [LARGE SCALE GENOMIC DNA]</scope>
    <source>
        <strain evidence="7 8">SPO729</strain>
    </source>
</reference>
<evidence type="ECO:0000256" key="2">
    <source>
        <dbReference type="ARBA" id="ARBA00022723"/>
    </source>
</evidence>